<gene>
    <name evidence="1" type="ORF">A9309_11880</name>
</gene>
<accession>A0A1B8PV17</accession>
<evidence type="ECO:0000313" key="2">
    <source>
        <dbReference type="Proteomes" id="UP000092607"/>
    </source>
</evidence>
<name>A0A1B8PV17_MORLA</name>
<sequence>MLINPIFGKNNEVIIQISRFVCNHIIKLNFKFSITYKFKNAKIAVLDPKISYNNKPSYKSK</sequence>
<organism evidence="1 2">
    <name type="scientific">Moraxella lacunata</name>
    <dbReference type="NCBI Taxonomy" id="477"/>
    <lineage>
        <taxon>Bacteria</taxon>
        <taxon>Pseudomonadati</taxon>
        <taxon>Pseudomonadota</taxon>
        <taxon>Gammaproteobacteria</taxon>
        <taxon>Moraxellales</taxon>
        <taxon>Moraxellaceae</taxon>
        <taxon>Moraxella</taxon>
    </lineage>
</organism>
<evidence type="ECO:0000313" key="1">
    <source>
        <dbReference type="EMBL" id="OBX59106.1"/>
    </source>
</evidence>
<dbReference type="AlphaFoldDB" id="A0A1B8PV17"/>
<comment type="caution">
    <text evidence="1">The sequence shown here is derived from an EMBL/GenBank/DDBJ whole genome shotgun (WGS) entry which is preliminary data.</text>
</comment>
<dbReference type="Proteomes" id="UP000092607">
    <property type="component" value="Unassembled WGS sequence"/>
</dbReference>
<proteinExistence type="predicted"/>
<dbReference type="EMBL" id="LZMS01000118">
    <property type="protein sequence ID" value="OBX59106.1"/>
    <property type="molecule type" value="Genomic_DNA"/>
</dbReference>
<reference evidence="1 2" key="1">
    <citation type="submission" date="2016-06" db="EMBL/GenBank/DDBJ databases">
        <title>Draft genome of Moraxella lacunata CCUG 57757A.</title>
        <authorList>
            <person name="Salva-Serra F."/>
            <person name="Engstrom-Jakobsson H."/>
            <person name="Thorell K."/>
            <person name="Gonzales-Siles L."/>
            <person name="Karlsson R."/>
            <person name="Boulund F."/>
            <person name="Engstrand L."/>
            <person name="Kristiansson E."/>
            <person name="Moore E."/>
        </authorList>
    </citation>
    <scope>NUCLEOTIDE SEQUENCE [LARGE SCALE GENOMIC DNA]</scope>
    <source>
        <strain evidence="1 2">CCUG 57757A</strain>
    </source>
</reference>
<protein>
    <submittedName>
        <fullName evidence="1">Uncharacterized protein</fullName>
    </submittedName>
</protein>